<feature type="binding site" evidence="5">
    <location>
        <begin position="15"/>
        <end position="17"/>
    </location>
    <ligand>
        <name>FMN</name>
        <dbReference type="ChEBI" id="CHEBI:58210"/>
    </ligand>
</feature>
<evidence type="ECO:0000256" key="6">
    <source>
        <dbReference type="SAM" id="Phobius"/>
    </source>
</evidence>
<keyword evidence="1 5" id="KW-0637">Prenyltransferase</keyword>
<feature type="binding site" evidence="5">
    <location>
        <begin position="91"/>
        <end position="94"/>
    </location>
    <ligand>
        <name>FMN</name>
        <dbReference type="ChEBI" id="CHEBI:58210"/>
    </ligand>
</feature>
<dbReference type="InterPro" id="IPR003382">
    <property type="entry name" value="Flavoprotein"/>
</dbReference>
<keyword evidence="2 5" id="KW-0285">Flavoprotein</keyword>
<organism evidence="8 9">
    <name type="scientific">Desulfoprunum benzoelyticum</name>
    <dbReference type="NCBI Taxonomy" id="1506996"/>
    <lineage>
        <taxon>Bacteria</taxon>
        <taxon>Pseudomonadati</taxon>
        <taxon>Thermodesulfobacteriota</taxon>
        <taxon>Desulfobulbia</taxon>
        <taxon>Desulfobulbales</taxon>
        <taxon>Desulfobulbaceae</taxon>
        <taxon>Desulfoprunum</taxon>
    </lineage>
</organism>
<dbReference type="NCBIfam" id="TIGR00421">
    <property type="entry name" value="ubiX_pad"/>
    <property type="match status" value="1"/>
</dbReference>
<keyword evidence="6" id="KW-0812">Transmembrane</keyword>
<evidence type="ECO:0000256" key="4">
    <source>
        <dbReference type="ARBA" id="ARBA00022679"/>
    </source>
</evidence>
<dbReference type="Pfam" id="PF02441">
    <property type="entry name" value="Flavoprotein"/>
    <property type="match status" value="1"/>
</dbReference>
<dbReference type="EMBL" id="JACHEO010000001">
    <property type="protein sequence ID" value="MBB5346694.1"/>
    <property type="molecule type" value="Genomic_DNA"/>
</dbReference>
<dbReference type="InterPro" id="IPR036551">
    <property type="entry name" value="Flavin_trans-like"/>
</dbReference>
<dbReference type="AlphaFoldDB" id="A0A840UTI9"/>
<feature type="binding site" evidence="5">
    <location>
        <position position="41"/>
    </location>
    <ligand>
        <name>FMN</name>
        <dbReference type="ChEBI" id="CHEBI:58210"/>
    </ligand>
</feature>
<feature type="domain" description="Flavoprotein" evidence="7">
    <location>
        <begin position="8"/>
        <end position="168"/>
    </location>
</feature>
<keyword evidence="4 5" id="KW-0808">Transferase</keyword>
<comment type="caution">
    <text evidence="5">Lacks conserved residue(s) required for the propagation of feature annotation.</text>
</comment>
<feature type="binding site" evidence="5">
    <location>
        <position position="126"/>
    </location>
    <ligand>
        <name>FMN</name>
        <dbReference type="ChEBI" id="CHEBI:58210"/>
    </ligand>
</feature>
<dbReference type="Proteomes" id="UP000539642">
    <property type="component" value="Unassembled WGS sequence"/>
</dbReference>
<dbReference type="RefSeq" id="WP_183347766.1">
    <property type="nucleotide sequence ID" value="NZ_JACHEO010000001.1"/>
</dbReference>
<feature type="transmembrane region" description="Helical" evidence="6">
    <location>
        <begin position="86"/>
        <end position="108"/>
    </location>
</feature>
<feature type="binding site" evidence="5">
    <location>
        <position position="156"/>
    </location>
    <ligand>
        <name>dimethylallyl phosphate</name>
        <dbReference type="ChEBI" id="CHEBI:88052"/>
    </ligand>
</feature>
<evidence type="ECO:0000256" key="1">
    <source>
        <dbReference type="ARBA" id="ARBA00022602"/>
    </source>
</evidence>
<evidence type="ECO:0000256" key="5">
    <source>
        <dbReference type="HAMAP-Rule" id="MF_01984"/>
    </source>
</evidence>
<keyword evidence="8" id="KW-0456">Lyase</keyword>
<accession>A0A840UTI9</accession>
<sequence length="193" mass="20755">MQTGAPHRLLVAVTGASGMLYLRAFLRVIAASGIEVHGICSPSGRKVLEMEEGIDPAALPAIARWFEHDDFAAPPASGSSRYGGMIVLPCSMGTLAAIASGLSINLIHRAADVMLKERRTLVLAVRETPFNRTHLQNMLTAHDAGAIICPPLPGHYLRPATLEEAAQTCAWRLADQLGIQVANRKRWGDEPLC</sequence>
<keyword evidence="6" id="KW-1133">Transmembrane helix</keyword>
<dbReference type="InterPro" id="IPR004507">
    <property type="entry name" value="UbiX-like"/>
</dbReference>
<dbReference type="Gene3D" id="3.40.50.1950">
    <property type="entry name" value="Flavin prenyltransferase-like"/>
    <property type="match status" value="1"/>
</dbReference>
<evidence type="ECO:0000256" key="2">
    <source>
        <dbReference type="ARBA" id="ARBA00022630"/>
    </source>
</evidence>
<keyword evidence="6" id="KW-0472">Membrane</keyword>
<evidence type="ECO:0000313" key="8">
    <source>
        <dbReference type="EMBL" id="MBB5346694.1"/>
    </source>
</evidence>
<comment type="catalytic activity">
    <reaction evidence="5">
        <text>dimethylallyl phosphate + FMNH2 = prenylated FMNH2 + phosphate</text>
        <dbReference type="Rhea" id="RHEA:37743"/>
        <dbReference type="ChEBI" id="CHEBI:43474"/>
        <dbReference type="ChEBI" id="CHEBI:57618"/>
        <dbReference type="ChEBI" id="CHEBI:87467"/>
        <dbReference type="ChEBI" id="CHEBI:88052"/>
        <dbReference type="EC" id="2.5.1.129"/>
    </reaction>
</comment>
<proteinExistence type="inferred from homology"/>
<reference evidence="8 9" key="1">
    <citation type="submission" date="2020-08" db="EMBL/GenBank/DDBJ databases">
        <title>Genomic Encyclopedia of Type Strains, Phase IV (KMG-IV): sequencing the most valuable type-strain genomes for metagenomic binning, comparative biology and taxonomic classification.</title>
        <authorList>
            <person name="Goeker M."/>
        </authorList>
    </citation>
    <scope>NUCLEOTIDE SEQUENCE [LARGE SCALE GENOMIC DNA]</scope>
    <source>
        <strain evidence="8 9">DSM 28570</strain>
    </source>
</reference>
<dbReference type="EC" id="2.5.1.129" evidence="5"/>
<comment type="caution">
    <text evidence="8">The sequence shown here is derived from an EMBL/GenBank/DDBJ whole genome shotgun (WGS) entry which is preliminary data.</text>
</comment>
<keyword evidence="3 5" id="KW-0288">FMN</keyword>
<dbReference type="GO" id="GO:0106141">
    <property type="term" value="F:flavin prenyltransferase activity"/>
    <property type="evidence" value="ECO:0007669"/>
    <property type="project" value="UniProtKB-EC"/>
</dbReference>
<comment type="similarity">
    <text evidence="5">Belongs to the UbiX/PAD1 family.</text>
</comment>
<feature type="binding site" evidence="5">
    <location>
        <position position="172"/>
    </location>
    <ligand>
        <name>dimethylallyl phosphate</name>
        <dbReference type="ChEBI" id="CHEBI:88052"/>
    </ligand>
</feature>
<dbReference type="GO" id="GO:0016829">
    <property type="term" value="F:lyase activity"/>
    <property type="evidence" value="ECO:0007669"/>
    <property type="project" value="UniProtKB-KW"/>
</dbReference>
<protein>
    <recommendedName>
        <fullName evidence="5">Flavin prenyltransferase UbiX</fullName>
        <ecNumber evidence="5">2.5.1.129</ecNumber>
    </recommendedName>
</protein>
<dbReference type="SUPFAM" id="SSF52507">
    <property type="entry name" value="Homo-oligomeric flavin-containing Cys decarboxylases, HFCD"/>
    <property type="match status" value="1"/>
</dbReference>
<evidence type="ECO:0000259" key="7">
    <source>
        <dbReference type="Pfam" id="PF02441"/>
    </source>
</evidence>
<evidence type="ECO:0000256" key="3">
    <source>
        <dbReference type="ARBA" id="ARBA00022643"/>
    </source>
</evidence>
<comment type="function">
    <text evidence="5">Flavin prenyltransferase that catalyzes the synthesis of the prenylated FMN cofactor (prenyl-FMN) for 4-hydroxy-3-polyprenylbenzoic acid decarboxylase UbiD. The prenyltransferase is metal-independent and links a dimethylallyl moiety from dimethylallyl monophosphate (DMAP) to the flavin N5 and C6 atoms of FMN.</text>
</comment>
<keyword evidence="9" id="KW-1185">Reference proteome</keyword>
<name>A0A840UTI9_9BACT</name>
<evidence type="ECO:0000313" key="9">
    <source>
        <dbReference type="Proteomes" id="UP000539642"/>
    </source>
</evidence>
<gene>
    <name evidence="5" type="primary">ubiX</name>
    <name evidence="8" type="ORF">HNQ81_000401</name>
</gene>
<dbReference type="HAMAP" id="MF_01984">
    <property type="entry name" value="ubiX_pad"/>
    <property type="match status" value="1"/>
</dbReference>